<evidence type="ECO:0000313" key="2">
    <source>
        <dbReference type="EMBL" id="TQD59353.1"/>
    </source>
</evidence>
<feature type="region of interest" description="Disordered" evidence="1">
    <location>
        <begin position="43"/>
        <end position="66"/>
    </location>
</feature>
<accession>A0A508BDI3</accession>
<evidence type="ECO:0000313" key="3">
    <source>
        <dbReference type="Proteomes" id="UP000317942"/>
    </source>
</evidence>
<reference evidence="2 3" key="1">
    <citation type="submission" date="2019-06" db="EMBL/GenBank/DDBJ databases">
        <title>Draft genome sequence of Actinomyces oris CCUG 34288T.</title>
        <authorList>
            <person name="Salva-Serra F."/>
            <person name="Cardew S."/>
            <person name="Moore E."/>
        </authorList>
    </citation>
    <scope>NUCLEOTIDE SEQUENCE [LARGE SCALE GENOMIC DNA]</scope>
    <source>
        <strain evidence="2 3">CCUG 34288</strain>
    </source>
</reference>
<proteinExistence type="predicted"/>
<name>A0A508BDI3_9ACTO</name>
<evidence type="ECO:0000256" key="1">
    <source>
        <dbReference type="SAM" id="MobiDB-lite"/>
    </source>
</evidence>
<dbReference type="EMBL" id="VICC01000008">
    <property type="protein sequence ID" value="TQD59353.1"/>
    <property type="molecule type" value="Genomic_DNA"/>
</dbReference>
<gene>
    <name evidence="2" type="ORF">FK267_12325</name>
</gene>
<dbReference type="Proteomes" id="UP000317942">
    <property type="component" value="Unassembled WGS sequence"/>
</dbReference>
<feature type="compositionally biased region" description="Low complexity" evidence="1">
    <location>
        <begin position="45"/>
        <end position="54"/>
    </location>
</feature>
<protein>
    <submittedName>
        <fullName evidence="2">Uncharacterized protein</fullName>
    </submittedName>
</protein>
<dbReference type="AlphaFoldDB" id="A0A508BDI3"/>
<comment type="caution">
    <text evidence="2">The sequence shown here is derived from an EMBL/GenBank/DDBJ whole genome shotgun (WGS) entry which is preliminary data.</text>
</comment>
<organism evidence="2 3">
    <name type="scientific">Actinomyces oris</name>
    <dbReference type="NCBI Taxonomy" id="544580"/>
    <lineage>
        <taxon>Bacteria</taxon>
        <taxon>Bacillati</taxon>
        <taxon>Actinomycetota</taxon>
        <taxon>Actinomycetes</taxon>
        <taxon>Actinomycetales</taxon>
        <taxon>Actinomycetaceae</taxon>
        <taxon>Actinomyces</taxon>
    </lineage>
</organism>
<sequence length="164" mass="17227">MSMALTLAPLWRRTPRTNRGIPTILTGRFRGGFANVSAVDTGLPSASAQRGSRGAARRPHPRFDPTGPARLLIEAWRLWSDVGSGPGLVRAAPTPRGSGCTGQGLCVLHEGPPYLEYPHPSSSSTRASCIATRRRRTPPDLPRAASPPLSVGHAAAIGVGQPAL</sequence>